<gene>
    <name evidence="3" type="ORF">FHS68_001444</name>
</gene>
<protein>
    <submittedName>
        <fullName evidence="3">Multidrug efflux pump subunit AcrA (Membrane-fusion protein)</fullName>
    </submittedName>
</protein>
<dbReference type="EMBL" id="JAASQJ010000001">
    <property type="protein sequence ID" value="NIJ52288.1"/>
    <property type="molecule type" value="Genomic_DNA"/>
</dbReference>
<dbReference type="Gene3D" id="2.40.30.170">
    <property type="match status" value="1"/>
</dbReference>
<dbReference type="InterPro" id="IPR058792">
    <property type="entry name" value="Beta-barrel_RND_2"/>
</dbReference>
<sequence length="362" mass="39870">MRATYLLLTGAMVLSACNKESETYTVTERPLNEAVYASGEIFPEEYEYIQTNNSERIMKILVAEGDLVKKGDLLVVLGTPSQATQQRILTDEITLARGNAAQTSAPLAEIQEKIRLAKQKYEHEAQNAQRYKELAIDKAVSQKDADDAALNAETSLSEYKNLKQQFFARQKELSGKVLSTTNQMAQFSQVREGKQLHSNLTGKVYSVNQQEGSLARPGEAVLLTGTANKFKLELLVDERDISKVKLGQKVLFETDAFGGKQFLAAVSKIIPVLQKENRSFKVEASVTDSTGFFPQSSVEASIMIRENSHVLVIPNDYLTAGDSVFVKSGKENNRVGISTGIRSQAWTEVTAGLKKGVIIVKP</sequence>
<dbReference type="RefSeq" id="WP_167268476.1">
    <property type="nucleotide sequence ID" value="NZ_JAASQJ010000001.1"/>
</dbReference>
<accession>A0ABX0UIG0</accession>
<dbReference type="Gene3D" id="2.40.50.100">
    <property type="match status" value="1"/>
</dbReference>
<evidence type="ECO:0000313" key="4">
    <source>
        <dbReference type="Proteomes" id="UP001179181"/>
    </source>
</evidence>
<dbReference type="Gene3D" id="2.40.420.20">
    <property type="match status" value="1"/>
</dbReference>
<dbReference type="Pfam" id="PF25954">
    <property type="entry name" value="Beta-barrel_RND_2"/>
    <property type="match status" value="1"/>
</dbReference>
<reference evidence="3 4" key="1">
    <citation type="submission" date="2020-03" db="EMBL/GenBank/DDBJ databases">
        <title>Genomic Encyclopedia of Type Strains, Phase IV (KMG-IV): sequencing the most valuable type-strain genomes for metagenomic binning, comparative biology and taxonomic classification.</title>
        <authorList>
            <person name="Goeker M."/>
        </authorList>
    </citation>
    <scope>NUCLEOTIDE SEQUENCE [LARGE SCALE GENOMIC DNA]</scope>
    <source>
        <strain evidence="3 4">DSM 102865</strain>
    </source>
</reference>
<dbReference type="Gene3D" id="1.10.287.470">
    <property type="entry name" value="Helix hairpin bin"/>
    <property type="match status" value="1"/>
</dbReference>
<dbReference type="PROSITE" id="PS51257">
    <property type="entry name" value="PROKAR_LIPOPROTEIN"/>
    <property type="match status" value="1"/>
</dbReference>
<dbReference type="PANTHER" id="PTHR30469:SF15">
    <property type="entry name" value="HLYD FAMILY OF SECRETION PROTEINS"/>
    <property type="match status" value="1"/>
</dbReference>
<evidence type="ECO:0000313" key="3">
    <source>
        <dbReference type="EMBL" id="NIJ52288.1"/>
    </source>
</evidence>
<comment type="caution">
    <text evidence="3">The sequence shown here is derived from an EMBL/GenBank/DDBJ whole genome shotgun (WGS) entry which is preliminary data.</text>
</comment>
<name>A0ABX0UIG0_9BACT</name>
<keyword evidence="1" id="KW-0175">Coiled coil</keyword>
<organism evidence="3 4">
    <name type="scientific">Dyadobacter arcticus</name>
    <dbReference type="NCBI Taxonomy" id="1078754"/>
    <lineage>
        <taxon>Bacteria</taxon>
        <taxon>Pseudomonadati</taxon>
        <taxon>Bacteroidota</taxon>
        <taxon>Cytophagia</taxon>
        <taxon>Cytophagales</taxon>
        <taxon>Spirosomataceae</taxon>
        <taxon>Dyadobacter</taxon>
    </lineage>
</organism>
<proteinExistence type="predicted"/>
<dbReference type="PANTHER" id="PTHR30469">
    <property type="entry name" value="MULTIDRUG RESISTANCE PROTEIN MDTA"/>
    <property type="match status" value="1"/>
</dbReference>
<evidence type="ECO:0000259" key="2">
    <source>
        <dbReference type="Pfam" id="PF25954"/>
    </source>
</evidence>
<evidence type="ECO:0000256" key="1">
    <source>
        <dbReference type="SAM" id="Coils"/>
    </source>
</evidence>
<feature type="domain" description="CusB-like beta-barrel" evidence="2">
    <location>
        <begin position="234"/>
        <end position="291"/>
    </location>
</feature>
<dbReference type="Proteomes" id="UP001179181">
    <property type="component" value="Unassembled WGS sequence"/>
</dbReference>
<keyword evidence="4" id="KW-1185">Reference proteome</keyword>
<feature type="coiled-coil region" evidence="1">
    <location>
        <begin position="107"/>
        <end position="134"/>
    </location>
</feature>